<keyword evidence="4" id="KW-1185">Reference proteome</keyword>
<dbReference type="AlphaFoldDB" id="A0ABD5EFY1"/>
<reference evidence="4" key="1">
    <citation type="submission" date="2023-07" db="EMBL/GenBank/DDBJ databases">
        <title>30 novel species of actinomycetes from the DSMZ collection.</title>
        <authorList>
            <person name="Nouioui I."/>
        </authorList>
    </citation>
    <scope>NUCLEOTIDE SEQUENCE [LARGE SCALE GENOMIC DNA]</scope>
    <source>
        <strain evidence="4">DSM 41981</strain>
    </source>
</reference>
<organism evidence="3 4">
    <name type="scientific">Streptomyces doudnae</name>
    <dbReference type="NCBI Taxonomy" id="3075536"/>
    <lineage>
        <taxon>Bacteria</taxon>
        <taxon>Bacillati</taxon>
        <taxon>Actinomycetota</taxon>
        <taxon>Actinomycetes</taxon>
        <taxon>Kitasatosporales</taxon>
        <taxon>Streptomycetaceae</taxon>
        <taxon>Streptomyces</taxon>
    </lineage>
</organism>
<gene>
    <name evidence="3" type="ORF">RM877_01165</name>
</gene>
<feature type="signal peptide" evidence="2">
    <location>
        <begin position="1"/>
        <end position="23"/>
    </location>
</feature>
<feature type="chain" id="PRO_5044846745" description="Alpha-ketoglutarate permease" evidence="2">
    <location>
        <begin position="24"/>
        <end position="106"/>
    </location>
</feature>
<name>A0ABD5EFY1_9ACTN</name>
<evidence type="ECO:0000313" key="3">
    <source>
        <dbReference type="EMBL" id="MDT0433287.1"/>
    </source>
</evidence>
<protein>
    <recommendedName>
        <fullName evidence="5">Alpha-ketoglutarate permease</fullName>
    </recommendedName>
</protein>
<evidence type="ECO:0000313" key="4">
    <source>
        <dbReference type="Proteomes" id="UP001183535"/>
    </source>
</evidence>
<comment type="caution">
    <text evidence="3">The sequence shown here is derived from an EMBL/GenBank/DDBJ whole genome shotgun (WGS) entry which is preliminary data.</text>
</comment>
<feature type="compositionally biased region" description="Basic and acidic residues" evidence="1">
    <location>
        <begin position="69"/>
        <end position="78"/>
    </location>
</feature>
<proteinExistence type="predicted"/>
<keyword evidence="2" id="KW-0732">Signal</keyword>
<evidence type="ECO:0008006" key="5">
    <source>
        <dbReference type="Google" id="ProtNLM"/>
    </source>
</evidence>
<feature type="region of interest" description="Disordered" evidence="1">
    <location>
        <begin position="26"/>
        <end position="106"/>
    </location>
</feature>
<evidence type="ECO:0000256" key="1">
    <source>
        <dbReference type="SAM" id="MobiDB-lite"/>
    </source>
</evidence>
<dbReference type="RefSeq" id="WP_093836306.1">
    <property type="nucleotide sequence ID" value="NZ_JAVRES010000001.1"/>
</dbReference>
<accession>A0ABD5EFY1</accession>
<dbReference type="Proteomes" id="UP001183535">
    <property type="component" value="Unassembled WGS sequence"/>
</dbReference>
<evidence type="ECO:0000256" key="2">
    <source>
        <dbReference type="SAM" id="SignalP"/>
    </source>
</evidence>
<dbReference type="EMBL" id="JAVRES010000001">
    <property type="protein sequence ID" value="MDT0433287.1"/>
    <property type="molecule type" value="Genomic_DNA"/>
</dbReference>
<feature type="compositionally biased region" description="Basic and acidic residues" evidence="1">
    <location>
        <begin position="51"/>
        <end position="60"/>
    </location>
</feature>
<sequence>MNKNRVIGYATAAILALGLTAGAATSAGAFSGAGDGSEGFKPTKQSTRQTTSEKDGDKPEGISVQRTENGLDIRKLTEEELSNMDGAKPTKPLAPESATGEGNSDK</sequence>